<sequence>MTRGEPYEPYPDHGGIMGRVTAETPPEYLSQTAEPVREHLAAATQLETFLAGAGTLTLEQRMLLVDQALVLLEQNYVHLPLKVAMHAVNPVQRLRLIRRQLEQQTAATMPPEWIFHSEMSKVFHSVRDLHTNYMLPAPFAGKIAFLPFRVEETTDGPRPRFLVTRITQGFSAPGFAPGVEITHWSGIPIEQAVELNAARFAGSNVAARRSRGVQSLTVRSLSAHLPPFEEWVTVSYKGADGTARELRENWQIVNNLPPMAGPVGEAALVMGMDYEADEISRANVMLFAPHVVEQQQAVDSGQAPEAAAGEIASTMPQVFTARTVQTPSGTFGHVRIHTFSVDSADAFVQEFVRLIGLLPQNGLIVDVRDNGGGLVWASELTLQTLTPRPITPEPFQFVNTPLNLRICRSSRSLSPWVPSMEQAVETGATFSAGIPLTPEFRANEIGQQYFGPVVLITNARCYSATDIFAAGFQDHGIGTVLGTDDNTGAGGANVWGQGLFLSDFPVAASPYRPLPNGAGMRVSIRRSLRVGDRAGTPLEDLGVVPDERHRMTSRDLLEGNVDLMARAGELLKAQPVRELTIADLTRANGSLRLKLKTANLDRVDVYLDRRPRTSVDIPDGQADVTVPGATSARTVRVDGFARGELVASRIRPL</sequence>
<reference evidence="3 4" key="1">
    <citation type="submission" date="2024-03" db="EMBL/GenBank/DDBJ databases">
        <title>Novel Streptomyces species of biotechnological and ecological value are a feature of Machair soil.</title>
        <authorList>
            <person name="Prole J.R."/>
            <person name="Goodfellow M."/>
            <person name="Allenby N."/>
            <person name="Ward A.C."/>
        </authorList>
    </citation>
    <scope>NUCLEOTIDE SEQUENCE [LARGE SCALE GENOMIC DNA]</scope>
    <source>
        <strain evidence="3 4">MS1.HAVA.3</strain>
    </source>
</reference>
<keyword evidence="4" id="KW-1185">Reference proteome</keyword>
<dbReference type="PANTHER" id="PTHR32060:SF22">
    <property type="entry name" value="CARBOXYL-TERMINAL-PROCESSING PEPTIDASE 3, CHLOROPLASTIC"/>
    <property type="match status" value="1"/>
</dbReference>
<accession>A0ABU8UCW6</accession>
<feature type="region of interest" description="Disordered" evidence="1">
    <location>
        <begin position="1"/>
        <end position="20"/>
    </location>
</feature>
<evidence type="ECO:0000256" key="1">
    <source>
        <dbReference type="SAM" id="MobiDB-lite"/>
    </source>
</evidence>
<evidence type="ECO:0000313" key="4">
    <source>
        <dbReference type="Proteomes" id="UP001382904"/>
    </source>
</evidence>
<dbReference type="Gene3D" id="3.90.226.10">
    <property type="entry name" value="2-enoyl-CoA Hydratase, Chain A, domain 1"/>
    <property type="match status" value="1"/>
</dbReference>
<feature type="domain" description="Tail specific protease" evidence="2">
    <location>
        <begin position="314"/>
        <end position="550"/>
    </location>
</feature>
<dbReference type="Pfam" id="PF03572">
    <property type="entry name" value="Peptidase_S41"/>
    <property type="match status" value="1"/>
</dbReference>
<comment type="caution">
    <text evidence="3">The sequence shown here is derived from an EMBL/GenBank/DDBJ whole genome shotgun (WGS) entry which is preliminary data.</text>
</comment>
<dbReference type="SUPFAM" id="SSF52096">
    <property type="entry name" value="ClpP/crotonase"/>
    <property type="match status" value="1"/>
</dbReference>
<dbReference type="PANTHER" id="PTHR32060">
    <property type="entry name" value="TAIL-SPECIFIC PROTEASE"/>
    <property type="match status" value="1"/>
</dbReference>
<proteinExistence type="predicted"/>
<dbReference type="InterPro" id="IPR029045">
    <property type="entry name" value="ClpP/crotonase-like_dom_sf"/>
</dbReference>
<protein>
    <submittedName>
        <fullName evidence="3">S41 family peptidase</fullName>
    </submittedName>
</protein>
<dbReference type="EMBL" id="JBBKAM010000004">
    <property type="protein sequence ID" value="MEJ8645739.1"/>
    <property type="molecule type" value="Genomic_DNA"/>
</dbReference>
<organism evidence="3 4">
    <name type="scientific">Streptomyces caledonius</name>
    <dbReference type="NCBI Taxonomy" id="3134107"/>
    <lineage>
        <taxon>Bacteria</taxon>
        <taxon>Bacillati</taxon>
        <taxon>Actinomycetota</taxon>
        <taxon>Actinomycetes</taxon>
        <taxon>Kitasatosporales</taxon>
        <taxon>Streptomycetaceae</taxon>
        <taxon>Streptomyces</taxon>
    </lineage>
</organism>
<dbReference type="SMART" id="SM00245">
    <property type="entry name" value="TSPc"/>
    <property type="match status" value="1"/>
</dbReference>
<dbReference type="InterPro" id="IPR005151">
    <property type="entry name" value="Tail-specific_protease"/>
</dbReference>
<dbReference type="Proteomes" id="UP001382904">
    <property type="component" value="Unassembled WGS sequence"/>
</dbReference>
<name>A0ABU8UCW6_9ACTN</name>
<evidence type="ECO:0000313" key="3">
    <source>
        <dbReference type="EMBL" id="MEJ8645739.1"/>
    </source>
</evidence>
<gene>
    <name evidence="3" type="ORF">WKI68_40035</name>
</gene>
<evidence type="ECO:0000259" key="2">
    <source>
        <dbReference type="SMART" id="SM00245"/>
    </source>
</evidence>